<evidence type="ECO:0000313" key="9">
    <source>
        <dbReference type="Proteomes" id="UP000033483"/>
    </source>
</evidence>
<name>A0A0F4ZKM5_9PEZI</name>
<comment type="subcellular location">
    <subcellularLocation>
        <location evidence="1">Mitochondrion</location>
    </subcellularLocation>
</comment>
<dbReference type="PANTHER" id="PTHR37799">
    <property type="entry name" value="37S RIBOSOMAL PROTEIN S25, MITOCHONDRIAL"/>
    <property type="match status" value="1"/>
</dbReference>
<evidence type="ECO:0000256" key="2">
    <source>
        <dbReference type="ARBA" id="ARBA00009864"/>
    </source>
</evidence>
<comment type="similarity">
    <text evidence="2">Belongs to the mitochondrion-specific ribosomal protein mS23 family.</text>
</comment>
<dbReference type="Proteomes" id="UP000033483">
    <property type="component" value="Unassembled WGS sequence"/>
</dbReference>
<evidence type="ECO:0000256" key="4">
    <source>
        <dbReference type="ARBA" id="ARBA00023128"/>
    </source>
</evidence>
<gene>
    <name evidence="8" type="ORF">TD95_004583</name>
</gene>
<dbReference type="Pfam" id="PF13741">
    <property type="entry name" value="MRP-S25"/>
    <property type="match status" value="1"/>
</dbReference>
<keyword evidence="9" id="KW-1185">Reference proteome</keyword>
<dbReference type="OrthoDB" id="5542239at2759"/>
<accession>A0A0F4ZKM5</accession>
<comment type="caution">
    <text evidence="8">The sequence shown here is derived from an EMBL/GenBank/DDBJ whole genome shotgun (WGS) entry which is preliminary data.</text>
</comment>
<dbReference type="CDD" id="cd23701">
    <property type="entry name" value="At1g26750"/>
    <property type="match status" value="1"/>
</dbReference>
<dbReference type="GO" id="GO:0005763">
    <property type="term" value="C:mitochondrial small ribosomal subunit"/>
    <property type="evidence" value="ECO:0007669"/>
    <property type="project" value="InterPro"/>
</dbReference>
<dbReference type="GO" id="GO:0003735">
    <property type="term" value="F:structural constituent of ribosome"/>
    <property type="evidence" value="ECO:0007669"/>
    <property type="project" value="InterPro"/>
</dbReference>
<protein>
    <recommendedName>
        <fullName evidence="6">Small ribosomal subunit protein mS23</fullName>
    </recommendedName>
    <alternativeName>
        <fullName evidence="7">37S ribosomal protein S25, mitochondrial</fullName>
    </alternativeName>
</protein>
<evidence type="ECO:0000256" key="7">
    <source>
        <dbReference type="ARBA" id="ARBA00035421"/>
    </source>
</evidence>
<keyword evidence="5" id="KW-0687">Ribonucleoprotein</keyword>
<dbReference type="PANTHER" id="PTHR37799:SF1">
    <property type="entry name" value="SMALL RIBOSOMAL SUBUNIT PROTEIN MS23"/>
    <property type="match status" value="1"/>
</dbReference>
<evidence type="ECO:0000313" key="8">
    <source>
        <dbReference type="EMBL" id="KKA30413.1"/>
    </source>
</evidence>
<dbReference type="InterPro" id="IPR059242">
    <property type="entry name" value="mS23_dom"/>
</dbReference>
<keyword evidence="3" id="KW-0689">Ribosomal protein</keyword>
<organism evidence="8 9">
    <name type="scientific">Thielaviopsis punctulata</name>
    <dbReference type="NCBI Taxonomy" id="72032"/>
    <lineage>
        <taxon>Eukaryota</taxon>
        <taxon>Fungi</taxon>
        <taxon>Dikarya</taxon>
        <taxon>Ascomycota</taxon>
        <taxon>Pezizomycotina</taxon>
        <taxon>Sordariomycetes</taxon>
        <taxon>Hypocreomycetidae</taxon>
        <taxon>Microascales</taxon>
        <taxon>Ceratocystidaceae</taxon>
        <taxon>Thielaviopsis</taxon>
    </lineage>
</organism>
<sequence>MGRQTRPRKVYQTVAQHLASPILPSQKFRPTRPPWFDAVHAVPPGEILTRPIAAQLNPAPTKLRPGKPRNLYKPQQIRFPEDSLRATFYKDHPWELARPRQVLETDGCDMYRVDWSRGVRQPGMALTGECVVQRQLWLMHNEDLSQDAAYDRARHEFYQERQMEELTRRVAVEEARYVGAYFGKGRLELGMEQEDRAYERWKSLAAVETAKLASMRTVVETDGEPDDLDVEAVQP</sequence>
<keyword evidence="4" id="KW-0496">Mitochondrion</keyword>
<evidence type="ECO:0000256" key="3">
    <source>
        <dbReference type="ARBA" id="ARBA00022980"/>
    </source>
</evidence>
<proteinExistence type="inferred from homology"/>
<evidence type="ECO:0000256" key="1">
    <source>
        <dbReference type="ARBA" id="ARBA00004173"/>
    </source>
</evidence>
<dbReference type="AlphaFoldDB" id="A0A0F4ZKM5"/>
<evidence type="ECO:0000256" key="5">
    <source>
        <dbReference type="ARBA" id="ARBA00023274"/>
    </source>
</evidence>
<dbReference type="InterPro" id="IPR016939">
    <property type="entry name" value="Ribosomal_mS23_fun"/>
</dbReference>
<reference evidence="8 9" key="1">
    <citation type="submission" date="2015-03" db="EMBL/GenBank/DDBJ databases">
        <authorList>
            <person name="Radwan O."/>
            <person name="Al-Naeli F.A."/>
            <person name="Rendon G.A."/>
            <person name="Fields C."/>
        </authorList>
    </citation>
    <scope>NUCLEOTIDE SEQUENCE [LARGE SCALE GENOMIC DNA]</scope>
    <source>
        <strain evidence="8">CR-DP1</strain>
    </source>
</reference>
<evidence type="ECO:0000256" key="6">
    <source>
        <dbReference type="ARBA" id="ARBA00035137"/>
    </source>
</evidence>
<dbReference type="EMBL" id="LAEV01000390">
    <property type="protein sequence ID" value="KKA30413.1"/>
    <property type="molecule type" value="Genomic_DNA"/>
</dbReference>